<dbReference type="Proteomes" id="UP000215215">
    <property type="component" value="Unassembled WGS sequence"/>
</dbReference>
<evidence type="ECO:0000256" key="2">
    <source>
        <dbReference type="ARBA" id="ARBA00023125"/>
    </source>
</evidence>
<keyword evidence="1" id="KW-0805">Transcription regulation</keyword>
<dbReference type="InterPro" id="IPR011991">
    <property type="entry name" value="ArsR-like_HTH"/>
</dbReference>
<evidence type="ECO:0000256" key="3">
    <source>
        <dbReference type="ARBA" id="ARBA00023163"/>
    </source>
</evidence>
<evidence type="ECO:0000313" key="5">
    <source>
        <dbReference type="EMBL" id="OYD14592.1"/>
    </source>
</evidence>
<name>A0A235BQW7_UNCW3</name>
<dbReference type="Pfam" id="PF12840">
    <property type="entry name" value="HTH_20"/>
    <property type="match status" value="1"/>
</dbReference>
<reference evidence="5 6" key="1">
    <citation type="submission" date="2017-07" db="EMBL/GenBank/DDBJ databases">
        <title>Recovery of genomes from metagenomes via a dereplication, aggregation, and scoring strategy.</title>
        <authorList>
            <person name="Sieber C.M."/>
            <person name="Probst A.J."/>
            <person name="Sharrar A."/>
            <person name="Thomas B.C."/>
            <person name="Hess M."/>
            <person name="Tringe S.G."/>
            <person name="Banfield J.F."/>
        </authorList>
    </citation>
    <scope>NUCLEOTIDE SEQUENCE [LARGE SCALE GENOMIC DNA]</scope>
    <source>
        <strain evidence="5">JGI_Cruoil_03_44_89</strain>
    </source>
</reference>
<evidence type="ECO:0000313" key="6">
    <source>
        <dbReference type="Proteomes" id="UP000215215"/>
    </source>
</evidence>
<dbReference type="InterPro" id="IPR036390">
    <property type="entry name" value="WH_DNA-bd_sf"/>
</dbReference>
<organism evidence="5 6">
    <name type="scientific">candidate division WOR-3 bacterium JGI_Cruoil_03_44_89</name>
    <dbReference type="NCBI Taxonomy" id="1973748"/>
    <lineage>
        <taxon>Bacteria</taxon>
        <taxon>Bacteria division WOR-3</taxon>
    </lineage>
</organism>
<dbReference type="PRINTS" id="PR00778">
    <property type="entry name" value="HTHARSR"/>
</dbReference>
<evidence type="ECO:0000259" key="4">
    <source>
        <dbReference type="PROSITE" id="PS50987"/>
    </source>
</evidence>
<dbReference type="Gene3D" id="1.10.10.10">
    <property type="entry name" value="Winged helix-like DNA-binding domain superfamily/Winged helix DNA-binding domain"/>
    <property type="match status" value="1"/>
</dbReference>
<dbReference type="CDD" id="cd00090">
    <property type="entry name" value="HTH_ARSR"/>
    <property type="match status" value="1"/>
</dbReference>
<dbReference type="SUPFAM" id="SSF46785">
    <property type="entry name" value="Winged helix' DNA-binding domain"/>
    <property type="match status" value="1"/>
</dbReference>
<accession>A0A235BQW7</accession>
<dbReference type="AlphaFoldDB" id="A0A235BQW7"/>
<dbReference type="InterPro" id="IPR036388">
    <property type="entry name" value="WH-like_DNA-bd_sf"/>
</dbReference>
<dbReference type="EMBL" id="NOZQ01000173">
    <property type="protein sequence ID" value="OYD14592.1"/>
    <property type="molecule type" value="Genomic_DNA"/>
</dbReference>
<keyword evidence="3" id="KW-0804">Transcription</keyword>
<keyword evidence="2" id="KW-0238">DNA-binding</keyword>
<comment type="caution">
    <text evidence="5">The sequence shown here is derived from an EMBL/GenBank/DDBJ whole genome shotgun (WGS) entry which is preliminary data.</text>
</comment>
<sequence length="309" mass="34279">MRPREIKSKHGLPILKALASETRLKILELLGNGSLNVNEIANKLNMPQPGITMHIQKLERVGLITSEYTVASQGLQKVCSRNYDNILVEFSMSKEIPPSNSVEVSMPVGLYKDCEVYPTCGIVSERQIIGLLDSPNSFFEPEHVFAQLLWFSRGFIEYAFPNNIPPGCEATGIEIALEICSEAPGYNNDYPSDITISVNGVEIGTWTCPGDFGGKRGETTPSWWPERYTQYGVLKHWSIDREGSFIDGVRLSDKTISDIGLGSNGPITVRLEVKKSAKNVGGINLFGRKFGNYGQDILLKIEYELKEGK</sequence>
<feature type="domain" description="HTH arsR-type" evidence="4">
    <location>
        <begin position="3"/>
        <end position="97"/>
    </location>
</feature>
<dbReference type="PROSITE" id="PS50987">
    <property type="entry name" value="HTH_ARSR_2"/>
    <property type="match status" value="1"/>
</dbReference>
<dbReference type="PANTHER" id="PTHR43132">
    <property type="entry name" value="ARSENICAL RESISTANCE OPERON REPRESSOR ARSR-RELATED"/>
    <property type="match status" value="1"/>
</dbReference>
<dbReference type="InterPro" id="IPR001845">
    <property type="entry name" value="HTH_ArsR_DNA-bd_dom"/>
</dbReference>
<dbReference type="GO" id="GO:0003677">
    <property type="term" value="F:DNA binding"/>
    <property type="evidence" value="ECO:0007669"/>
    <property type="project" value="UniProtKB-KW"/>
</dbReference>
<proteinExistence type="predicted"/>
<gene>
    <name evidence="5" type="ORF">CH333_07685</name>
</gene>
<evidence type="ECO:0000256" key="1">
    <source>
        <dbReference type="ARBA" id="ARBA00023015"/>
    </source>
</evidence>
<dbReference type="NCBIfam" id="NF033788">
    <property type="entry name" value="HTH_metalloreg"/>
    <property type="match status" value="1"/>
</dbReference>
<dbReference type="PANTHER" id="PTHR43132:SF2">
    <property type="entry name" value="ARSENICAL RESISTANCE OPERON REPRESSOR ARSR-RELATED"/>
    <property type="match status" value="1"/>
</dbReference>
<dbReference type="SMART" id="SM00418">
    <property type="entry name" value="HTH_ARSR"/>
    <property type="match status" value="1"/>
</dbReference>
<dbReference type="InterPro" id="IPR051011">
    <property type="entry name" value="Metal_resp_trans_reg"/>
</dbReference>
<protein>
    <submittedName>
        <fullName evidence="5">ArsR family transcriptional regulator</fullName>
    </submittedName>
</protein>
<dbReference type="GO" id="GO:0003700">
    <property type="term" value="F:DNA-binding transcription factor activity"/>
    <property type="evidence" value="ECO:0007669"/>
    <property type="project" value="InterPro"/>
</dbReference>